<evidence type="ECO:0000256" key="3">
    <source>
        <dbReference type="ARBA" id="ARBA00022723"/>
    </source>
</evidence>
<dbReference type="InterPro" id="IPR001041">
    <property type="entry name" value="2Fe-2S_ferredoxin-type"/>
</dbReference>
<dbReference type="Gene3D" id="3.90.1170.50">
    <property type="entry name" value="Aldehyde oxidase/xanthine dehydrogenase, a/b hammerhead"/>
    <property type="match status" value="2"/>
</dbReference>
<dbReference type="Proteomes" id="UP001057738">
    <property type="component" value="Chromosome"/>
</dbReference>
<feature type="compositionally biased region" description="Basic and acidic residues" evidence="6">
    <location>
        <begin position="174"/>
        <end position="187"/>
    </location>
</feature>
<dbReference type="SMART" id="SM01008">
    <property type="entry name" value="Ald_Xan_dh_C"/>
    <property type="match status" value="1"/>
</dbReference>
<feature type="region of interest" description="Disordered" evidence="6">
    <location>
        <begin position="272"/>
        <end position="310"/>
    </location>
</feature>
<dbReference type="PANTHER" id="PTHR11908">
    <property type="entry name" value="XANTHINE DEHYDROGENASE"/>
    <property type="match status" value="1"/>
</dbReference>
<keyword evidence="4" id="KW-0560">Oxidoreductase</keyword>
<dbReference type="Pfam" id="PF01799">
    <property type="entry name" value="Fer2_2"/>
    <property type="match status" value="1"/>
</dbReference>
<dbReference type="Pfam" id="PF00111">
    <property type="entry name" value="Fer2"/>
    <property type="match status" value="1"/>
</dbReference>
<evidence type="ECO:0000256" key="5">
    <source>
        <dbReference type="ARBA" id="ARBA00023004"/>
    </source>
</evidence>
<dbReference type="InterPro" id="IPR036884">
    <property type="entry name" value="2Fe-2S-bd_dom_sf"/>
</dbReference>
<keyword evidence="5" id="KW-0408">Iron</keyword>
<dbReference type="InterPro" id="IPR046867">
    <property type="entry name" value="AldOxase/xan_DH_MoCoBD2"/>
</dbReference>
<reference evidence="8" key="1">
    <citation type="submission" date="2022-08" db="EMBL/GenBank/DDBJ databases">
        <authorList>
            <person name="Tian L."/>
        </authorList>
    </citation>
    <scope>NUCLEOTIDE SEQUENCE</scope>
    <source>
        <strain evidence="8">CM253</strain>
    </source>
</reference>
<dbReference type="Pfam" id="PF02738">
    <property type="entry name" value="MoCoBD_1"/>
    <property type="match status" value="1"/>
</dbReference>
<dbReference type="SUPFAM" id="SSF47741">
    <property type="entry name" value="CO dehydrogenase ISP C-domain like"/>
    <property type="match status" value="1"/>
</dbReference>
<dbReference type="SUPFAM" id="SSF54292">
    <property type="entry name" value="2Fe-2S ferredoxin-like"/>
    <property type="match status" value="1"/>
</dbReference>
<dbReference type="InterPro" id="IPR036010">
    <property type="entry name" value="2Fe-2S_ferredoxin-like_sf"/>
</dbReference>
<evidence type="ECO:0000313" key="8">
    <source>
        <dbReference type="EMBL" id="UUY51736.1"/>
    </source>
</evidence>
<dbReference type="GeneID" id="95578459"/>
<evidence type="ECO:0000313" key="9">
    <source>
        <dbReference type="Proteomes" id="UP001057738"/>
    </source>
</evidence>
<comment type="similarity">
    <text evidence="1">Belongs to the xanthine dehydrogenase family.</text>
</comment>
<dbReference type="SUPFAM" id="SSF54665">
    <property type="entry name" value="CO dehydrogenase molybdoprotein N-domain-like"/>
    <property type="match status" value="1"/>
</dbReference>
<dbReference type="InterPro" id="IPR000674">
    <property type="entry name" value="Ald_Oxase/Xan_DH_a/b"/>
</dbReference>
<proteinExistence type="inferred from homology"/>
<dbReference type="PANTHER" id="PTHR11908:SF132">
    <property type="entry name" value="ALDEHYDE OXIDASE 1-RELATED"/>
    <property type="match status" value="1"/>
</dbReference>
<dbReference type="InterPro" id="IPR002888">
    <property type="entry name" value="2Fe-2S-bd"/>
</dbReference>
<dbReference type="InterPro" id="IPR037165">
    <property type="entry name" value="AldOxase/xan_DH_Mopterin-bd_sf"/>
</dbReference>
<dbReference type="InterPro" id="IPR036856">
    <property type="entry name" value="Ald_Oxase/Xan_DH_a/b_sf"/>
</dbReference>
<dbReference type="PROSITE" id="PS00197">
    <property type="entry name" value="2FE2S_FER_1"/>
    <property type="match status" value="1"/>
</dbReference>
<dbReference type="Gene3D" id="3.30.365.10">
    <property type="entry name" value="Aldehyde oxidase/xanthine dehydrogenase, molybdopterin binding domain"/>
    <property type="match status" value="4"/>
</dbReference>
<evidence type="ECO:0000256" key="4">
    <source>
        <dbReference type="ARBA" id="ARBA00023002"/>
    </source>
</evidence>
<keyword evidence="2" id="KW-0500">Molybdenum</keyword>
<feature type="region of interest" description="Disordered" evidence="6">
    <location>
        <begin position="156"/>
        <end position="187"/>
    </location>
</feature>
<protein>
    <submittedName>
        <fullName evidence="8">Molybdopterin-dependent oxidoreductase</fullName>
    </submittedName>
</protein>
<evidence type="ECO:0000256" key="1">
    <source>
        <dbReference type="ARBA" id="ARBA00006849"/>
    </source>
</evidence>
<keyword evidence="3" id="KW-0479">Metal-binding</keyword>
<organism evidence="8 9">
    <name type="scientific">Streptomyces yangpuensis</name>
    <dbReference type="NCBI Taxonomy" id="1648182"/>
    <lineage>
        <taxon>Bacteria</taxon>
        <taxon>Bacillati</taxon>
        <taxon>Actinomycetota</taxon>
        <taxon>Actinomycetes</taxon>
        <taxon>Kitasatosporales</taxon>
        <taxon>Streptomycetaceae</taxon>
        <taxon>Streptomyces</taxon>
    </lineage>
</organism>
<evidence type="ECO:0000259" key="7">
    <source>
        <dbReference type="PROSITE" id="PS51085"/>
    </source>
</evidence>
<dbReference type="InterPro" id="IPR016208">
    <property type="entry name" value="Ald_Oxase/xanthine_DH-like"/>
</dbReference>
<dbReference type="RefSeq" id="WP_257857677.1">
    <property type="nucleotide sequence ID" value="NZ_CP102514.1"/>
</dbReference>
<dbReference type="InterPro" id="IPR012675">
    <property type="entry name" value="Beta-grasp_dom_sf"/>
</dbReference>
<dbReference type="PROSITE" id="PS51085">
    <property type="entry name" value="2FE2S_FER_2"/>
    <property type="match status" value="1"/>
</dbReference>
<dbReference type="InterPro" id="IPR008274">
    <property type="entry name" value="AldOxase/xan_DH_MoCoBD1"/>
</dbReference>
<name>A0ABY5Q5M6_9ACTN</name>
<dbReference type="CDD" id="cd00207">
    <property type="entry name" value="fer2"/>
    <property type="match status" value="1"/>
</dbReference>
<evidence type="ECO:0000256" key="6">
    <source>
        <dbReference type="SAM" id="MobiDB-lite"/>
    </source>
</evidence>
<accession>A0ABY5Q5M6</accession>
<gene>
    <name evidence="8" type="ORF">NRK68_33525</name>
</gene>
<feature type="domain" description="2Fe-2S ferredoxin-type" evidence="7">
    <location>
        <begin position="1"/>
        <end position="75"/>
    </location>
</feature>
<dbReference type="Gene3D" id="1.10.150.120">
    <property type="entry name" value="[2Fe-2S]-binding domain"/>
    <property type="match status" value="1"/>
</dbReference>
<dbReference type="InterPro" id="IPR006058">
    <property type="entry name" value="2Fe2S_fd_BS"/>
</dbReference>
<keyword evidence="9" id="KW-1185">Reference proteome</keyword>
<sequence length="859" mass="90448">MEFEVNGARRTVDVDGDPAAVDVVRDRLGLTGTKLVCAGGVCGACTIQVDGEPRVSCLTPAARLAGRRVTTVEGLSGHPVARAFAAEDALQCGYCTPGFVVDAAAFVERWRALHGTARPGREQIAEALAGHLCRCGAYEGIFRAVAAACAGDHDTAPTGSAPDGAGAAAVPRVEAPEKTDGSARYTTDLHPDGLLEGVIIRSPHAHAHVRSLEAGDLPLVPLLPPDGVVRYIGQPVAAVAGTDRAAARATAARVTVDYEVLPAALDARLARTGEGPPVYEDKASRKRAPGSGETPQLVPARWRGNLRGPSAMSKRPALAVRRIQEARTKYPERVVEGVFTTAAQTHTPLEPHACLAHWADGTLHLQVSTQSVKAVAELAAERFGLPAERVVARAVHVGGGFGCKMGLTTDVVAAAELARLHGAPVRVVLDRDEELTDGGYRPASRIRLAMSVDAAGDLSALAMDADSDGGVSVGGTVAALARFMYGKAPRRLRDFDTVTHRPPGAPFRGPGGPTMCWALEQAVDEMAHRLGQDPIALRRRWDGNPKRHALYDHAAALPLWSGRRGGTGRFRRGVGVAAANWLYLLDPVTEVELAVEDGIVVARCAVQDMGTGSRTVLRRAVADALGLHEARVRAEIGHSDTVHGPTSGGSRTTPSLVPAAADAAARLREALGGSDVAARLAAAHGVRVTGRRPRDHRGFALPFTLGGVAIGRGFTGSVQVAEVEVDTRLGRIRPLRVWSGIAAGRIHEDRLARSQCEGAVVQGIGYALYEERRTDPVTGRVLTDNLEDYRIPGIGDTPEITVHFHQEGFDHVPGGGVGLGEIATLPTAACLANAVHDATGWRPYDMPIRPDRLLEGLGT</sequence>
<evidence type="ECO:0000256" key="2">
    <source>
        <dbReference type="ARBA" id="ARBA00022505"/>
    </source>
</evidence>
<dbReference type="SUPFAM" id="SSF56003">
    <property type="entry name" value="Molybdenum cofactor-binding domain"/>
    <property type="match status" value="1"/>
</dbReference>
<dbReference type="Pfam" id="PF20256">
    <property type="entry name" value="MoCoBD_2"/>
    <property type="match status" value="2"/>
</dbReference>
<dbReference type="EMBL" id="CP102514">
    <property type="protein sequence ID" value="UUY51736.1"/>
    <property type="molecule type" value="Genomic_DNA"/>
</dbReference>
<dbReference type="Gene3D" id="3.10.20.30">
    <property type="match status" value="1"/>
</dbReference>